<feature type="non-terminal residue" evidence="1">
    <location>
        <position position="1"/>
    </location>
</feature>
<dbReference type="EMBL" id="CAJNJA010085809">
    <property type="protein sequence ID" value="CAE7938223.1"/>
    <property type="molecule type" value="Genomic_DNA"/>
</dbReference>
<dbReference type="OrthoDB" id="436683at2759"/>
<gene>
    <name evidence="1" type="primary">engB</name>
    <name evidence="1" type="ORF">SNEC2469_LOCUS33071</name>
</gene>
<dbReference type="AlphaFoldDB" id="A0A813C1N9"/>
<proteinExistence type="predicted"/>
<comment type="caution">
    <text evidence="1">The sequence shown here is derived from an EMBL/GenBank/DDBJ whole genome shotgun (WGS) entry which is preliminary data.</text>
</comment>
<evidence type="ECO:0000313" key="1">
    <source>
        <dbReference type="EMBL" id="CAE7938223.1"/>
    </source>
</evidence>
<sequence>MAGGCATFCTILSAVAVPVLIFFGFLCSVGSPMMEIPEAPGGPQREWAEGGE</sequence>
<protein>
    <submittedName>
        <fullName evidence="1">EngB protein</fullName>
    </submittedName>
</protein>
<keyword evidence="2" id="KW-1185">Reference proteome</keyword>
<dbReference type="Proteomes" id="UP000601435">
    <property type="component" value="Unassembled WGS sequence"/>
</dbReference>
<name>A0A813C1N9_9DINO</name>
<evidence type="ECO:0000313" key="2">
    <source>
        <dbReference type="Proteomes" id="UP000601435"/>
    </source>
</evidence>
<accession>A0A813C1N9</accession>
<organism evidence="1 2">
    <name type="scientific">Symbiodinium necroappetens</name>
    <dbReference type="NCBI Taxonomy" id="1628268"/>
    <lineage>
        <taxon>Eukaryota</taxon>
        <taxon>Sar</taxon>
        <taxon>Alveolata</taxon>
        <taxon>Dinophyceae</taxon>
        <taxon>Suessiales</taxon>
        <taxon>Symbiodiniaceae</taxon>
        <taxon>Symbiodinium</taxon>
    </lineage>
</organism>
<reference evidence="1" key="1">
    <citation type="submission" date="2021-02" db="EMBL/GenBank/DDBJ databases">
        <authorList>
            <person name="Dougan E. K."/>
            <person name="Rhodes N."/>
            <person name="Thang M."/>
            <person name="Chan C."/>
        </authorList>
    </citation>
    <scope>NUCLEOTIDE SEQUENCE</scope>
</reference>